<dbReference type="PANTHER" id="PTHR42870:SF6">
    <property type="entry name" value="ACETYL-COA C-ACYLTRANSFERASE"/>
    <property type="match status" value="1"/>
</dbReference>
<accession>A0A0G1IA41</accession>
<dbReference type="Pfam" id="PF22691">
    <property type="entry name" value="Thiolase_C_1"/>
    <property type="match status" value="1"/>
</dbReference>
<keyword evidence="3" id="KW-0808">Transferase</keyword>
<dbReference type="Gene3D" id="3.40.47.10">
    <property type="match status" value="1"/>
</dbReference>
<dbReference type="PANTHER" id="PTHR42870">
    <property type="entry name" value="ACETYL-COA C-ACETYLTRANSFERASE"/>
    <property type="match status" value="1"/>
</dbReference>
<dbReference type="PIRSF" id="PIRSF000429">
    <property type="entry name" value="Ac-CoA_Ac_transf"/>
    <property type="match status" value="1"/>
</dbReference>
<dbReference type="InterPro" id="IPR016039">
    <property type="entry name" value="Thiolase-like"/>
</dbReference>
<dbReference type="AlphaFoldDB" id="A0A0G1IA41"/>
<evidence type="ECO:0000259" key="2">
    <source>
        <dbReference type="Pfam" id="PF22691"/>
    </source>
</evidence>
<dbReference type="InterPro" id="IPR002155">
    <property type="entry name" value="Thiolase"/>
</dbReference>
<evidence type="ECO:0000313" key="4">
    <source>
        <dbReference type="Proteomes" id="UP000033977"/>
    </source>
</evidence>
<protein>
    <submittedName>
        <fullName evidence="3">Acetyl-CoA acetyltransferase</fullName>
    </submittedName>
</protein>
<evidence type="ECO:0000259" key="1">
    <source>
        <dbReference type="Pfam" id="PF00108"/>
    </source>
</evidence>
<name>A0A0G1IA41_9BACT</name>
<dbReference type="PATRIC" id="fig|1618652.3.peg.892"/>
<evidence type="ECO:0000313" key="3">
    <source>
        <dbReference type="EMBL" id="KKT56321.1"/>
    </source>
</evidence>
<comment type="caution">
    <text evidence="3">The sequence shown here is derived from an EMBL/GenBank/DDBJ whole genome shotgun (WGS) entry which is preliminary data.</text>
</comment>
<organism evidence="3 4">
    <name type="scientific">Candidatus Giovannonibacteria bacterium GW2011_GWB1_44_23</name>
    <dbReference type="NCBI Taxonomy" id="1618652"/>
    <lineage>
        <taxon>Bacteria</taxon>
        <taxon>Candidatus Giovannoniibacteriota</taxon>
    </lineage>
</organism>
<dbReference type="CDD" id="cd00829">
    <property type="entry name" value="SCP-x_thiolase"/>
    <property type="match status" value="1"/>
</dbReference>
<proteinExistence type="predicted"/>
<dbReference type="Pfam" id="PF00108">
    <property type="entry name" value="Thiolase_N"/>
    <property type="match status" value="1"/>
</dbReference>
<reference evidence="3 4" key="1">
    <citation type="journal article" date="2015" name="Nature">
        <title>rRNA introns, odd ribosomes, and small enigmatic genomes across a large radiation of phyla.</title>
        <authorList>
            <person name="Brown C.T."/>
            <person name="Hug L.A."/>
            <person name="Thomas B.C."/>
            <person name="Sharon I."/>
            <person name="Castelle C.J."/>
            <person name="Singh A."/>
            <person name="Wilkins M.J."/>
            <person name="Williams K.H."/>
            <person name="Banfield J.F."/>
        </authorList>
    </citation>
    <scope>NUCLEOTIDE SEQUENCE [LARGE SCALE GENOMIC DNA]</scope>
</reference>
<feature type="domain" description="Thiolase C-terminal" evidence="2">
    <location>
        <begin position="292"/>
        <end position="403"/>
    </location>
</feature>
<sequence length="455" mass="50327">MLIEKPHVGKLARPVYFVAGGMTDFRKRHEMKAEELILQATRMAVLENHLKVDGVAKFKKRVSFGVYGQFADHFSDQLLFAAKAHDYLGWEPIGNIEIKTGGATGGSAIVAAVMAVASGLHDVVFVAGCEIMDEVSTRQGNNYIAHAACKDFEWRHSRSYTNYYNLMATDYMKLQKDRGFSKELLRTALSRVSVKNHHYAKFNPFAQAPADYSEEEVANSMPVTEPLRILDCCLMSVGAAVCIIASEEAAYQLTETPILIDGVGAGSDTLRTGDRLPRPVLLLPHENEEMYKNFTNWPGFTSFLATRYAAYVAYHMAGIQNPLEDFDLAETHDAFTISALQSYEDLGFRQYGMGHDFILSGDACFGGKLPENLSGGLIGCMHSVGATGIMQVIEIGWQLQNKWNHFHADPAIWARFGKEKPADFRSLQVPNAKRGVAVSHAGTGSHVTVHTLRRP</sequence>
<dbReference type="Proteomes" id="UP000033977">
    <property type="component" value="Unassembled WGS sequence"/>
</dbReference>
<dbReference type="SUPFAM" id="SSF53901">
    <property type="entry name" value="Thiolase-like"/>
    <property type="match status" value="2"/>
</dbReference>
<gene>
    <name evidence="3" type="ORF">UW49_C0015G0011</name>
</gene>
<dbReference type="EMBL" id="LCIN01000015">
    <property type="protein sequence ID" value="KKT56321.1"/>
    <property type="molecule type" value="Genomic_DNA"/>
</dbReference>
<feature type="domain" description="Thiolase N-terminal" evidence="1">
    <location>
        <begin position="15"/>
        <end position="207"/>
    </location>
</feature>
<dbReference type="InterPro" id="IPR055140">
    <property type="entry name" value="Thiolase_C_2"/>
</dbReference>
<dbReference type="InterPro" id="IPR020616">
    <property type="entry name" value="Thiolase_N"/>
</dbReference>
<dbReference type="GO" id="GO:0016747">
    <property type="term" value="F:acyltransferase activity, transferring groups other than amino-acyl groups"/>
    <property type="evidence" value="ECO:0007669"/>
    <property type="project" value="InterPro"/>
</dbReference>